<comment type="caution">
    <text evidence="1">The sequence shown here is derived from an EMBL/GenBank/DDBJ whole genome shotgun (WGS) entry which is preliminary data.</text>
</comment>
<dbReference type="RefSeq" id="WP_186903496.1">
    <property type="nucleotide sequence ID" value="NZ_JACOGD010000004.1"/>
</dbReference>
<protein>
    <recommendedName>
        <fullName evidence="3">RiboL-PSP-HEPN domain-containing protein</fullName>
    </recommendedName>
</protein>
<proteinExistence type="predicted"/>
<sequence length="209" mass="24335">MGSANSPIIPKLKYQLYSFNIELSMQMEAQMYFTPIGPTSDREVPITSFPERQDYEQFYTAYGECFSAWSNVEINLLSIFIFLLQSPTYEAAASVFYSTTGFRAKLDLVDALVKSSKQSDKELHDNWNTLREKTIRHSRCRNQLAHNTVFYGRESANEKRKLFIGNPQLPYCKSRLHIHDLKEIKVTFSLLAKELNFFWQGLIHDHKDT</sequence>
<keyword evidence="2" id="KW-1185">Reference proteome</keyword>
<evidence type="ECO:0000313" key="1">
    <source>
        <dbReference type="EMBL" id="MBC3931766.1"/>
    </source>
</evidence>
<accession>A0ABR7A4C1</accession>
<organism evidence="1 2">
    <name type="scientific">Undibacterium curvum</name>
    <dbReference type="NCBI Taxonomy" id="2762294"/>
    <lineage>
        <taxon>Bacteria</taxon>
        <taxon>Pseudomonadati</taxon>
        <taxon>Pseudomonadota</taxon>
        <taxon>Betaproteobacteria</taxon>
        <taxon>Burkholderiales</taxon>
        <taxon>Oxalobacteraceae</taxon>
        <taxon>Undibacterium</taxon>
    </lineage>
</organism>
<evidence type="ECO:0008006" key="3">
    <source>
        <dbReference type="Google" id="ProtNLM"/>
    </source>
</evidence>
<dbReference type="Proteomes" id="UP000654304">
    <property type="component" value="Unassembled WGS sequence"/>
</dbReference>
<gene>
    <name evidence="1" type="ORF">H8K43_08800</name>
</gene>
<name>A0ABR7A4C1_9BURK</name>
<reference evidence="1 2" key="1">
    <citation type="submission" date="2020-08" db="EMBL/GenBank/DDBJ databases">
        <title>Novel species isolated from subtropical streams in China.</title>
        <authorList>
            <person name="Lu H."/>
        </authorList>
    </citation>
    <scope>NUCLEOTIDE SEQUENCE [LARGE SCALE GENOMIC DNA]</scope>
    <source>
        <strain evidence="1 2">CY22W</strain>
    </source>
</reference>
<dbReference type="EMBL" id="JACOGD010000004">
    <property type="protein sequence ID" value="MBC3931766.1"/>
    <property type="molecule type" value="Genomic_DNA"/>
</dbReference>
<evidence type="ECO:0000313" key="2">
    <source>
        <dbReference type="Proteomes" id="UP000654304"/>
    </source>
</evidence>